<reference evidence="2 3" key="2">
    <citation type="submission" date="2019-01" db="EMBL/GenBank/DDBJ databases">
        <title>The decoding of complex shrimp genome reveals the adaptation for benthos swimmer, frequently molting mechanism and breeding impact on genome.</title>
        <authorList>
            <person name="Sun Y."/>
            <person name="Gao Y."/>
            <person name="Yu Y."/>
        </authorList>
    </citation>
    <scope>NUCLEOTIDE SEQUENCE [LARGE SCALE GENOMIC DNA]</scope>
    <source>
        <tissue evidence="2">Muscle</tissue>
    </source>
</reference>
<evidence type="ECO:0000313" key="2">
    <source>
        <dbReference type="EMBL" id="ROT68656.1"/>
    </source>
</evidence>
<keyword evidence="3" id="KW-1185">Reference proteome</keyword>
<organism evidence="2 3">
    <name type="scientific">Penaeus vannamei</name>
    <name type="common">Whiteleg shrimp</name>
    <name type="synonym">Litopenaeus vannamei</name>
    <dbReference type="NCBI Taxonomy" id="6689"/>
    <lineage>
        <taxon>Eukaryota</taxon>
        <taxon>Metazoa</taxon>
        <taxon>Ecdysozoa</taxon>
        <taxon>Arthropoda</taxon>
        <taxon>Crustacea</taxon>
        <taxon>Multicrustacea</taxon>
        <taxon>Malacostraca</taxon>
        <taxon>Eumalacostraca</taxon>
        <taxon>Eucarida</taxon>
        <taxon>Decapoda</taxon>
        <taxon>Dendrobranchiata</taxon>
        <taxon>Penaeoidea</taxon>
        <taxon>Penaeidae</taxon>
        <taxon>Penaeus</taxon>
    </lineage>
</organism>
<dbReference type="EMBL" id="QCYY01002649">
    <property type="protein sequence ID" value="ROT68656.1"/>
    <property type="molecule type" value="Genomic_DNA"/>
</dbReference>
<evidence type="ECO:0000256" key="1">
    <source>
        <dbReference type="SAM" id="Phobius"/>
    </source>
</evidence>
<sequence>MPPPPVLCPPPPAHAPLPQPYAPSMRPPSIPSPLHPAYPPSIPSYAPVPVYAPFLPPYASLHPFLCLPPSFLMPPLAFPLHPSYAPLPLPMPPSIPSYAPLPSPVPPIHPFLCPPSSPSHATAGAKVSPSFSGPSRPAFGSRLIGLPEQKEPRYRRLIKGECATTANQAIKENSPPIRSIPSSITLPFSIFPFSIFPFYLSLLYPFLFLSFSTLPFPFLPFSTLPFPFLPFSNLPFPFLPFPSLRFPTVSLPFPFLFHPPFLHLLFFLPSSITSLHSSPTVSFSLFFPSVLIPPSLPFPPLLHDGFPLSHLPPFSFSPLLLFDEFPLLPSLFPSLPFLLLLQPPILPPFPACKKTGEMHHKHRGHAGRSTRISWAIAMFFSVFSDGSTRRR</sequence>
<keyword evidence="1" id="KW-0472">Membrane</keyword>
<dbReference type="Proteomes" id="UP000283509">
    <property type="component" value="Unassembled WGS sequence"/>
</dbReference>
<protein>
    <submittedName>
        <fullName evidence="2">Uncharacterized protein</fullName>
    </submittedName>
</protein>
<name>A0A423SWK0_PENVA</name>
<gene>
    <name evidence="2" type="ORF">C7M84_013204</name>
</gene>
<evidence type="ECO:0000313" key="3">
    <source>
        <dbReference type="Proteomes" id="UP000283509"/>
    </source>
</evidence>
<proteinExistence type="predicted"/>
<feature type="transmembrane region" description="Helical" evidence="1">
    <location>
        <begin position="249"/>
        <end position="268"/>
    </location>
</feature>
<comment type="caution">
    <text evidence="2">The sequence shown here is derived from an EMBL/GenBank/DDBJ whole genome shotgun (WGS) entry which is preliminary data.</text>
</comment>
<dbReference type="AlphaFoldDB" id="A0A423SWK0"/>
<keyword evidence="1" id="KW-0812">Transmembrane</keyword>
<feature type="transmembrane region" description="Helical" evidence="1">
    <location>
        <begin position="207"/>
        <end position="229"/>
    </location>
</feature>
<keyword evidence="1" id="KW-1133">Transmembrane helix</keyword>
<accession>A0A423SWK0</accession>
<reference evidence="2 3" key="1">
    <citation type="submission" date="2018-04" db="EMBL/GenBank/DDBJ databases">
        <authorList>
            <person name="Zhang X."/>
            <person name="Yuan J."/>
            <person name="Li F."/>
            <person name="Xiang J."/>
        </authorList>
    </citation>
    <scope>NUCLEOTIDE SEQUENCE [LARGE SCALE GENOMIC DNA]</scope>
    <source>
        <tissue evidence="2">Muscle</tissue>
    </source>
</reference>
<feature type="transmembrane region" description="Helical" evidence="1">
    <location>
        <begin position="180"/>
        <end position="200"/>
    </location>
</feature>